<dbReference type="EMBL" id="JAWJWF010000053">
    <property type="protein sequence ID" value="KAK6617054.1"/>
    <property type="molecule type" value="Genomic_DNA"/>
</dbReference>
<proteinExistence type="predicted"/>
<keyword evidence="4" id="KW-1185">Reference proteome</keyword>
<dbReference type="CDD" id="cd20917">
    <property type="entry name" value="DCAF15-NTD"/>
    <property type="match status" value="1"/>
</dbReference>
<comment type="caution">
    <text evidence="3">The sequence shown here is derived from an EMBL/GenBank/DDBJ whole genome shotgun (WGS) entry which is preliminary data.</text>
</comment>
<evidence type="ECO:0000259" key="2">
    <source>
        <dbReference type="Pfam" id="PF14939"/>
    </source>
</evidence>
<evidence type="ECO:0000313" key="4">
    <source>
        <dbReference type="Proteomes" id="UP001359485"/>
    </source>
</evidence>
<dbReference type="Pfam" id="PF14939">
    <property type="entry name" value="DCAF15_WD40"/>
    <property type="match status" value="1"/>
</dbReference>
<evidence type="ECO:0000313" key="3">
    <source>
        <dbReference type="EMBL" id="KAK6617054.1"/>
    </source>
</evidence>
<protein>
    <recommendedName>
        <fullName evidence="2">DDB1- and CUL4-associated factor 15 WD40 repeat-containing domain-containing protein</fullName>
    </recommendedName>
</protein>
<gene>
    <name evidence="3" type="ORF">RUM44_005411</name>
</gene>
<dbReference type="CDD" id="cd20913">
    <property type="entry name" value="DCAF15-CTD"/>
    <property type="match status" value="1"/>
</dbReference>
<sequence>MSDWNSDLDEVDFISELGSAETISSSSFSPGFNHDLNISILDYSMPVNVTQNLIRREMGFGCLKPVKQTVLKSYYLSNIFPHQVLQSHIFMGMTKCGRFLITYTMTTDQDDDEWYATVYKYRLHWWNFKPGGQARKIAEVSLFGNHKVIAPLQIYVCQWPKDHEKILVYGIIRDSCNIDASGASNNRHAFVTVTALPSLNDCPDCRVVASSYMLDDIAASWDTCLRFSCLKHGYTIHTSFDVVIPYPEFLPKISLKCNDYAVFNANNFLYAIRITLGNGEKKVKDDTDEVPYQISVFESEEESNNLTEEGVSSWTVNSIPDGIFQTKGFKLKEQIIQDFSEEVNLSMSQSTKKFPEGIISEDCSVGVERTESPSRFVAEVKTEKQQERIQEFLTSPPLPTRVHLTQQRYEFGKHLDNEIVVGADKGCKQDEKMGKSNNVDTGDIGLKKKDSGEKDCFRCPMSPSQMKRNRAEQKKGNSTEKGRSLDIYKADNNNCSKKCYKSFFTRQGVQNSNLNLGVLIRNMSFSKSMHKSPKGVAETDIHPVLESTRHRLRSSKENTDSPYEFVDDTQHEVEKLSQFRKKRLADKKYEFQDFDSENIVPFSIVRQENTLKSPKKFSEPEAEVDSGLSLNIELRFGNDGLGPSEMNDMILRSPSPRYPLDLSISVPSPRSPLILEILSSPTQYDGVLRPFNRNTNGNALLSPMAKFVPSPPTNAQKPKSSGKDGCKAKGCDEVKIAKCCKSTANQLDTRLILENGILINDISEWYFKEDIEYEEADIYKNLYRNLNRFYGEAVRFERRFVEVDDELVSVITDIEDDDMSAVTGYHTALNVEVHGAGYSQLQMVSNSKVEKLAAPCVVVDQQSLDIEGICHSVATTLCQVSNKTFTFCNDYDIEILDVCPRSGDVLVLLMMRIEGSEGIKDEVSKLEQYEASVTLVWNLHTGNYKVCMVVPPQKVKWAWNSKALWNPAKEASKRFRMKLPADVTLCEPAVRVCRNNLSLRGKNAHLKVLTSNVELEVSLQEIVSWLPECSIGCYSIWGPFGE</sequence>
<dbReference type="PANTHER" id="PTHR28541:SF1">
    <property type="entry name" value="DDB1- AND CUL4-ASSOCIATED FACTOR 15"/>
    <property type="match status" value="1"/>
</dbReference>
<name>A0ABR1ADG9_POLSC</name>
<accession>A0ABR1ADG9</accession>
<feature type="domain" description="DDB1- and CUL4-associated factor 15 WD40 repeat-containing" evidence="2">
    <location>
        <begin position="73"/>
        <end position="276"/>
    </location>
</feature>
<dbReference type="InterPro" id="IPR032734">
    <property type="entry name" value="DCAF15_WD40"/>
</dbReference>
<evidence type="ECO:0000256" key="1">
    <source>
        <dbReference type="SAM" id="MobiDB-lite"/>
    </source>
</evidence>
<organism evidence="3 4">
    <name type="scientific">Polyplax serrata</name>
    <name type="common">Common mouse louse</name>
    <dbReference type="NCBI Taxonomy" id="468196"/>
    <lineage>
        <taxon>Eukaryota</taxon>
        <taxon>Metazoa</taxon>
        <taxon>Ecdysozoa</taxon>
        <taxon>Arthropoda</taxon>
        <taxon>Hexapoda</taxon>
        <taxon>Insecta</taxon>
        <taxon>Pterygota</taxon>
        <taxon>Neoptera</taxon>
        <taxon>Paraneoptera</taxon>
        <taxon>Psocodea</taxon>
        <taxon>Troctomorpha</taxon>
        <taxon>Phthiraptera</taxon>
        <taxon>Anoplura</taxon>
        <taxon>Polyplacidae</taxon>
        <taxon>Polyplax</taxon>
    </lineage>
</organism>
<dbReference type="Proteomes" id="UP001359485">
    <property type="component" value="Unassembled WGS sequence"/>
</dbReference>
<feature type="compositionally biased region" description="Basic and acidic residues" evidence="1">
    <location>
        <begin position="469"/>
        <end position="483"/>
    </location>
</feature>
<dbReference type="InterPro" id="IPR038914">
    <property type="entry name" value="DCAF15"/>
</dbReference>
<dbReference type="InterPro" id="IPR047319">
    <property type="entry name" value="DCAF15_C"/>
</dbReference>
<dbReference type="PANTHER" id="PTHR28541">
    <property type="entry name" value="DDB1- AND CUL4-ASSOCIATED FACTOR 15"/>
    <property type="match status" value="1"/>
</dbReference>
<reference evidence="3 4" key="1">
    <citation type="submission" date="2023-09" db="EMBL/GenBank/DDBJ databases">
        <title>Genomes of two closely related lineages of the louse Polyplax serrata with different host specificities.</title>
        <authorList>
            <person name="Martinu J."/>
            <person name="Tarabai H."/>
            <person name="Stefka J."/>
            <person name="Hypsa V."/>
        </authorList>
    </citation>
    <scope>NUCLEOTIDE SEQUENCE [LARGE SCALE GENOMIC DNA]</scope>
    <source>
        <strain evidence="3">98ZLc_SE</strain>
    </source>
</reference>
<feature type="region of interest" description="Disordered" evidence="1">
    <location>
        <begin position="460"/>
        <end position="483"/>
    </location>
</feature>